<dbReference type="OrthoDB" id="4064873at2759"/>
<feature type="region of interest" description="Disordered" evidence="7">
    <location>
        <begin position="1"/>
        <end position="151"/>
    </location>
</feature>
<dbReference type="InterPro" id="IPR007219">
    <property type="entry name" value="XnlR_reg_dom"/>
</dbReference>
<dbReference type="GO" id="GO:0045944">
    <property type="term" value="P:positive regulation of transcription by RNA polymerase II"/>
    <property type="evidence" value="ECO:0007669"/>
    <property type="project" value="TreeGrafter"/>
</dbReference>
<dbReference type="InterPro" id="IPR036864">
    <property type="entry name" value="Zn2-C6_fun-type_DNA-bd_sf"/>
</dbReference>
<evidence type="ECO:0000313" key="9">
    <source>
        <dbReference type="EMBL" id="EMG48016.1"/>
    </source>
</evidence>
<dbReference type="HOGENOM" id="CLU_012010_0_0_1"/>
<comment type="caution">
    <text evidence="9">The sequence shown here is derived from an EMBL/GenBank/DDBJ whole genome shotgun (WGS) entry which is preliminary data.</text>
</comment>
<dbReference type="EMBL" id="AOGT01001309">
    <property type="protein sequence ID" value="EMG48016.1"/>
    <property type="molecule type" value="Genomic_DNA"/>
</dbReference>
<dbReference type="Proteomes" id="UP000011777">
    <property type="component" value="Unassembled WGS sequence"/>
</dbReference>
<feature type="compositionally biased region" description="Low complexity" evidence="7">
    <location>
        <begin position="40"/>
        <end position="69"/>
    </location>
</feature>
<evidence type="ECO:0000259" key="8">
    <source>
        <dbReference type="PROSITE" id="PS50048"/>
    </source>
</evidence>
<organism evidence="9 10">
    <name type="scientific">Candida maltosa (strain Xu316)</name>
    <name type="common">Yeast</name>
    <dbReference type="NCBI Taxonomy" id="1245528"/>
    <lineage>
        <taxon>Eukaryota</taxon>
        <taxon>Fungi</taxon>
        <taxon>Dikarya</taxon>
        <taxon>Ascomycota</taxon>
        <taxon>Saccharomycotina</taxon>
        <taxon>Pichiomycetes</taxon>
        <taxon>Debaryomycetaceae</taxon>
        <taxon>Candida/Lodderomyces clade</taxon>
        <taxon>Candida</taxon>
    </lineage>
</organism>
<accession>M3INN6</accession>
<comment type="subcellular location">
    <subcellularLocation>
        <location evidence="1">Nucleus</location>
    </subcellularLocation>
</comment>
<dbReference type="GO" id="GO:0000981">
    <property type="term" value="F:DNA-binding transcription factor activity, RNA polymerase II-specific"/>
    <property type="evidence" value="ECO:0007669"/>
    <property type="project" value="InterPro"/>
</dbReference>
<dbReference type="PROSITE" id="PS00463">
    <property type="entry name" value="ZN2_CY6_FUNGAL_1"/>
    <property type="match status" value="1"/>
</dbReference>
<dbReference type="GO" id="GO:0005634">
    <property type="term" value="C:nucleus"/>
    <property type="evidence" value="ECO:0007669"/>
    <property type="project" value="UniProtKB-SubCell"/>
</dbReference>
<feature type="compositionally biased region" description="Low complexity" evidence="7">
    <location>
        <begin position="876"/>
        <end position="890"/>
    </location>
</feature>
<feature type="region of interest" description="Disordered" evidence="7">
    <location>
        <begin position="872"/>
        <end position="940"/>
    </location>
</feature>
<proteinExistence type="predicted"/>
<evidence type="ECO:0000313" key="10">
    <source>
        <dbReference type="Proteomes" id="UP000011777"/>
    </source>
</evidence>
<dbReference type="InterPro" id="IPR001138">
    <property type="entry name" value="Zn2Cys6_DnaBD"/>
</dbReference>
<feature type="region of interest" description="Disordered" evidence="7">
    <location>
        <begin position="183"/>
        <end position="233"/>
    </location>
</feature>
<keyword evidence="4" id="KW-0238">DNA-binding</keyword>
<dbReference type="OMA" id="YDLVLCI"/>
<dbReference type="STRING" id="1245528.M3INN6"/>
<feature type="compositionally biased region" description="Low complexity" evidence="7">
    <location>
        <begin position="920"/>
        <end position="930"/>
    </location>
</feature>
<dbReference type="CDD" id="cd00067">
    <property type="entry name" value="GAL4"/>
    <property type="match status" value="1"/>
</dbReference>
<feature type="domain" description="Zn(2)-C6 fungal-type" evidence="8">
    <location>
        <begin position="239"/>
        <end position="268"/>
    </location>
</feature>
<dbReference type="Gene3D" id="4.10.240.10">
    <property type="entry name" value="Zn(2)-C6 fungal-type DNA-binding domain"/>
    <property type="match status" value="1"/>
</dbReference>
<dbReference type="SMART" id="SM00066">
    <property type="entry name" value="GAL4"/>
    <property type="match status" value="1"/>
</dbReference>
<dbReference type="GO" id="GO:0008270">
    <property type="term" value="F:zinc ion binding"/>
    <property type="evidence" value="ECO:0007669"/>
    <property type="project" value="InterPro"/>
</dbReference>
<feature type="compositionally biased region" description="Low complexity" evidence="7">
    <location>
        <begin position="205"/>
        <end position="218"/>
    </location>
</feature>
<keyword evidence="6" id="KW-0539">Nucleus</keyword>
<gene>
    <name evidence="9" type="ORF">G210_1497</name>
</gene>
<dbReference type="SMART" id="SM00906">
    <property type="entry name" value="Fungal_trans"/>
    <property type="match status" value="1"/>
</dbReference>
<keyword evidence="3" id="KW-0805">Transcription regulation</keyword>
<dbReference type="SUPFAM" id="SSF57701">
    <property type="entry name" value="Zn2/Cys6 DNA-binding domain"/>
    <property type="match status" value="1"/>
</dbReference>
<dbReference type="eggNOG" id="ENOG502RBGV">
    <property type="taxonomic scope" value="Eukaryota"/>
</dbReference>
<feature type="compositionally biased region" description="Pro residues" evidence="7">
    <location>
        <begin position="85"/>
        <end position="124"/>
    </location>
</feature>
<dbReference type="PANTHER" id="PTHR47540:SF2">
    <property type="entry name" value="ZN(II)2CYS6 TRANSCRIPTION FACTOR (EUROFUNG)"/>
    <property type="match status" value="1"/>
</dbReference>
<dbReference type="Pfam" id="PF00172">
    <property type="entry name" value="Zn_clus"/>
    <property type="match status" value="1"/>
</dbReference>
<evidence type="ECO:0000256" key="4">
    <source>
        <dbReference type="ARBA" id="ARBA00023125"/>
    </source>
</evidence>
<evidence type="ECO:0000256" key="1">
    <source>
        <dbReference type="ARBA" id="ARBA00004123"/>
    </source>
</evidence>
<dbReference type="PANTHER" id="PTHR47540">
    <property type="entry name" value="THIAMINE REPRESSIBLE GENES REGULATORY PROTEIN THI5"/>
    <property type="match status" value="1"/>
</dbReference>
<dbReference type="Pfam" id="PF04082">
    <property type="entry name" value="Fungal_trans"/>
    <property type="match status" value="1"/>
</dbReference>
<dbReference type="AlphaFoldDB" id="M3INN6"/>
<sequence>MTNPPSEKNPKASGTSKSPKSNPASVPVPTNNQTHKPESSKSTPTQSTPSVAPTATPTLAPPVSSAPPLRQQSPGPIATSSPVRGAPPPLQQQRAPLPPPVANAPPPPPGFVPQPGPPGPPGPPGAHGQPPRVPQPTSTPLPIQYNYRGQPLYQAHPSQIIQRLHQSQQTQAKILADAVAQRAQGHLPPQQEQAKPKPKPKAKKAATLSTSSQKAASGKSKEKESDDPNAKPRMRVNKACDRCRNHKIKCSGELPCDTCQKHNKECTFSDRPVQKRSKDQDGDNGREIKRQRTWQPFGLPQVHNNDRLQYVAHLENRIQYLESLLSTNSNSNFREVETAEPEGTYIDETLYTTSSKWRFSRRHQNLLIVELCQSMYSNLSAESQKQVTLPRAQYFGWNMSGVNYVTSKDLPPLPELHGEYVDDDKLIKYFFEQINPLFAIIHEKVFKEQLAAYDKLLRDEIMSKDNDSKTNQTRLFSALLYLIFALAIRMSEMSKKTPDLSLIKLEERLFKYGYEVISILSFEWESFELIQGWLLITLYLRITHRQTSSGHALGSAITMTKAMGLGFDKDNDKFHTSTSYERLKAKRIFWCVFTFDRVFGLQTGRYCGISESDFTMSYPELDFVAETVKDDWLTLPALAMIHIGRVANFVHTLATDNPPLAKYQQINAELINLHEWFNLNGFRNYLFFNKHNTASSLIKSQVKLHYYDLVLCIHSKVLFNYIGRRIASHGLKVEMVIDACNGIIEVLDRINKAGLLYTPWYSNLLLLFNIGVNAITLLNGGVFVEQAREILKNAIRLLTILRKAPIRNDQNKLVFRERFKMVRECMWALKMANRILTLRLQEDISALNNIGTDHGSSDVNRQYFSQLGISEEPIEGSSKSSSSSNTGKTNEFNEVFEKQLHRNTSKKATEKEKQKEVEVVDSPSSFSSDPAPLGLTSGDPVDSYSSVEIDKLLGNLQWFDQWTDFNLDF</sequence>
<protein>
    <submittedName>
        <fullName evidence="9">Zinc finger-containing transcription factor, putative</fullName>
    </submittedName>
</protein>
<dbReference type="InterPro" id="IPR051711">
    <property type="entry name" value="Stress_Response_Reg"/>
</dbReference>
<feature type="compositionally biased region" description="Basic and acidic residues" evidence="7">
    <location>
        <begin position="219"/>
        <end position="230"/>
    </location>
</feature>
<evidence type="ECO:0000256" key="5">
    <source>
        <dbReference type="ARBA" id="ARBA00023163"/>
    </source>
</evidence>
<dbReference type="CDD" id="cd12148">
    <property type="entry name" value="fungal_TF_MHR"/>
    <property type="match status" value="1"/>
</dbReference>
<evidence type="ECO:0000256" key="3">
    <source>
        <dbReference type="ARBA" id="ARBA00023015"/>
    </source>
</evidence>
<evidence type="ECO:0000256" key="6">
    <source>
        <dbReference type="ARBA" id="ARBA00023242"/>
    </source>
</evidence>
<name>M3INN6_CANMX</name>
<evidence type="ECO:0000256" key="7">
    <source>
        <dbReference type="SAM" id="MobiDB-lite"/>
    </source>
</evidence>
<feature type="compositionally biased region" description="Polar residues" evidence="7">
    <location>
        <begin position="1"/>
        <end position="34"/>
    </location>
</feature>
<keyword evidence="2" id="KW-0479">Metal-binding</keyword>
<keyword evidence="10" id="KW-1185">Reference proteome</keyword>
<dbReference type="GO" id="GO:0006351">
    <property type="term" value="P:DNA-templated transcription"/>
    <property type="evidence" value="ECO:0007669"/>
    <property type="project" value="InterPro"/>
</dbReference>
<feature type="compositionally biased region" description="Basic and acidic residues" evidence="7">
    <location>
        <begin position="907"/>
        <end position="918"/>
    </location>
</feature>
<reference evidence="9 10" key="1">
    <citation type="submission" date="2013-02" db="EMBL/GenBank/DDBJ databases">
        <title>Genome sequence of Candida maltosa Xu316, a potential industrial strain for xylitol and ethanol production.</title>
        <authorList>
            <person name="Yu J."/>
            <person name="Wang Q."/>
            <person name="Geng X."/>
            <person name="Bao W."/>
            <person name="He P."/>
            <person name="Cai J."/>
        </authorList>
    </citation>
    <scope>NUCLEOTIDE SEQUENCE [LARGE SCALE GENOMIC DNA]</scope>
    <source>
        <strain evidence="10">Xu316</strain>
    </source>
</reference>
<evidence type="ECO:0000256" key="2">
    <source>
        <dbReference type="ARBA" id="ARBA00022723"/>
    </source>
</evidence>
<dbReference type="PROSITE" id="PS50048">
    <property type="entry name" value="ZN2_CY6_FUNGAL_2"/>
    <property type="match status" value="1"/>
</dbReference>
<dbReference type="GO" id="GO:0043565">
    <property type="term" value="F:sequence-specific DNA binding"/>
    <property type="evidence" value="ECO:0007669"/>
    <property type="project" value="TreeGrafter"/>
</dbReference>
<keyword evidence="5" id="KW-0804">Transcription</keyword>
<feature type="compositionally biased region" description="Polar residues" evidence="7">
    <location>
        <begin position="70"/>
        <end position="82"/>
    </location>
</feature>